<feature type="transmembrane region" description="Helical" evidence="8">
    <location>
        <begin position="137"/>
        <end position="156"/>
    </location>
</feature>
<accession>A0A968GL44</accession>
<dbReference type="EMBL" id="JAATLM010000001">
    <property type="protein sequence ID" value="NIZ69805.1"/>
    <property type="molecule type" value="Genomic_DNA"/>
</dbReference>
<evidence type="ECO:0000256" key="3">
    <source>
        <dbReference type="ARBA" id="ARBA00022448"/>
    </source>
</evidence>
<dbReference type="InterPro" id="IPR035906">
    <property type="entry name" value="MetI-like_sf"/>
</dbReference>
<feature type="domain" description="ABC transmembrane type-1" evidence="9">
    <location>
        <begin position="65"/>
        <end position="254"/>
    </location>
</feature>
<dbReference type="Proteomes" id="UP000778951">
    <property type="component" value="Unassembled WGS sequence"/>
</dbReference>
<evidence type="ECO:0000256" key="4">
    <source>
        <dbReference type="ARBA" id="ARBA00022475"/>
    </source>
</evidence>
<keyword evidence="3 8" id="KW-0813">Transport</keyword>
<protein>
    <submittedName>
        <fullName evidence="10">ABC transporter permease</fullName>
    </submittedName>
</protein>
<dbReference type="GO" id="GO:0055085">
    <property type="term" value="P:transmembrane transport"/>
    <property type="evidence" value="ECO:0007669"/>
    <property type="project" value="InterPro"/>
</dbReference>
<gene>
    <name evidence="10" type="ORF">HCT48_06225</name>
</gene>
<keyword evidence="6 8" id="KW-1133">Transmembrane helix</keyword>
<sequence>MKDLHRLQAPRLSKVVFIMTAVFLIAPLLILIAYSFNGGKNSWTGFSLRWYEILFTRKENLWLAFFNSIIVAITAGVIATAIGTLSAIGLHWYTFRTKSYLQVTNFIALILPEIVVGLSLAIFFASLNLNLRLGNVIIAHVAFILPFVTLMVLARLDEFDSGIIEAAEDLGAKDSQILTKVILPIAKPSIIGSFVMGVTLSLEDFVITLFVGSVGSTTLPIAINNTIRKDPDSNVVYALSVILIAGTVLLAFSARRFLKYMVKT</sequence>
<proteinExistence type="inferred from homology"/>
<dbReference type="GO" id="GO:0005886">
    <property type="term" value="C:plasma membrane"/>
    <property type="evidence" value="ECO:0007669"/>
    <property type="project" value="UniProtKB-SubCell"/>
</dbReference>
<dbReference type="InterPro" id="IPR051789">
    <property type="entry name" value="Bact_Polyamine_Transport"/>
</dbReference>
<dbReference type="PANTHER" id="PTHR43848">
    <property type="entry name" value="PUTRESCINE TRANSPORT SYSTEM PERMEASE PROTEIN POTI"/>
    <property type="match status" value="1"/>
</dbReference>
<dbReference type="PROSITE" id="PS50928">
    <property type="entry name" value="ABC_TM1"/>
    <property type="match status" value="1"/>
</dbReference>
<evidence type="ECO:0000259" key="9">
    <source>
        <dbReference type="PROSITE" id="PS50928"/>
    </source>
</evidence>
<name>A0A968GL44_9SPIO</name>
<keyword evidence="4" id="KW-1003">Cell membrane</keyword>
<dbReference type="SUPFAM" id="SSF161098">
    <property type="entry name" value="MetI-like"/>
    <property type="match status" value="1"/>
</dbReference>
<evidence type="ECO:0000256" key="7">
    <source>
        <dbReference type="ARBA" id="ARBA00023136"/>
    </source>
</evidence>
<comment type="subcellular location">
    <subcellularLocation>
        <location evidence="1 8">Cell membrane</location>
        <topology evidence="1 8">Multi-pass membrane protein</topology>
    </subcellularLocation>
</comment>
<comment type="caution">
    <text evidence="10">The sequence shown here is derived from an EMBL/GenBank/DDBJ whole genome shotgun (WGS) entry which is preliminary data.</text>
</comment>
<dbReference type="AlphaFoldDB" id="A0A968GL44"/>
<evidence type="ECO:0000256" key="1">
    <source>
        <dbReference type="ARBA" id="ARBA00004651"/>
    </source>
</evidence>
<dbReference type="InterPro" id="IPR000515">
    <property type="entry name" value="MetI-like"/>
</dbReference>
<feature type="transmembrane region" description="Helical" evidence="8">
    <location>
        <begin position="205"/>
        <end position="223"/>
    </location>
</feature>
<evidence type="ECO:0000313" key="10">
    <source>
        <dbReference type="EMBL" id="NIZ69805.1"/>
    </source>
</evidence>
<evidence type="ECO:0000313" key="11">
    <source>
        <dbReference type="Proteomes" id="UP000778951"/>
    </source>
</evidence>
<evidence type="ECO:0000256" key="5">
    <source>
        <dbReference type="ARBA" id="ARBA00022692"/>
    </source>
</evidence>
<dbReference type="RefSeq" id="WP_167695884.1">
    <property type="nucleotide sequence ID" value="NZ_CP118181.1"/>
</dbReference>
<feature type="transmembrane region" description="Helical" evidence="8">
    <location>
        <begin position="12"/>
        <end position="36"/>
    </location>
</feature>
<comment type="similarity">
    <text evidence="2">Belongs to the binding-protein-dependent transport system permease family. CysTW subfamily.</text>
</comment>
<evidence type="ECO:0000256" key="8">
    <source>
        <dbReference type="RuleBase" id="RU363032"/>
    </source>
</evidence>
<evidence type="ECO:0000256" key="2">
    <source>
        <dbReference type="ARBA" id="ARBA00007069"/>
    </source>
</evidence>
<dbReference type="CDD" id="cd06261">
    <property type="entry name" value="TM_PBP2"/>
    <property type="match status" value="1"/>
</dbReference>
<dbReference type="Gene3D" id="1.10.3720.10">
    <property type="entry name" value="MetI-like"/>
    <property type="match status" value="1"/>
</dbReference>
<keyword evidence="7 8" id="KW-0472">Membrane</keyword>
<keyword evidence="5 8" id="KW-0812">Transmembrane</keyword>
<feature type="transmembrane region" description="Helical" evidence="8">
    <location>
        <begin position="235"/>
        <end position="254"/>
    </location>
</feature>
<dbReference type="Pfam" id="PF00528">
    <property type="entry name" value="BPD_transp_1"/>
    <property type="match status" value="1"/>
</dbReference>
<feature type="transmembrane region" description="Helical" evidence="8">
    <location>
        <begin position="61"/>
        <end position="94"/>
    </location>
</feature>
<keyword evidence="11" id="KW-1185">Reference proteome</keyword>
<dbReference type="PANTHER" id="PTHR43848:SF2">
    <property type="entry name" value="PUTRESCINE TRANSPORT SYSTEM PERMEASE PROTEIN POTI"/>
    <property type="match status" value="1"/>
</dbReference>
<organism evidence="10 11">
    <name type="scientific">Entomospira culicis</name>
    <dbReference type="NCBI Taxonomy" id="2719989"/>
    <lineage>
        <taxon>Bacteria</taxon>
        <taxon>Pseudomonadati</taxon>
        <taxon>Spirochaetota</taxon>
        <taxon>Spirochaetia</taxon>
        <taxon>Spirochaetales</taxon>
        <taxon>Spirochaetaceae</taxon>
        <taxon>Entomospira</taxon>
    </lineage>
</organism>
<evidence type="ECO:0000256" key="6">
    <source>
        <dbReference type="ARBA" id="ARBA00022989"/>
    </source>
</evidence>
<feature type="transmembrane region" description="Helical" evidence="8">
    <location>
        <begin position="106"/>
        <end position="125"/>
    </location>
</feature>
<reference evidence="10" key="1">
    <citation type="submission" date="2020-03" db="EMBL/GenBank/DDBJ databases">
        <title>Spirochaetal bacteria isolated from arthropods constitute a novel genus Entomospira genus novum within the order Spirochaetales.</title>
        <authorList>
            <person name="Grana-Miraglia L."/>
            <person name="Sikutova S."/>
            <person name="Fingerle V."/>
            <person name="Sing A."/>
            <person name="Castillo-Ramirez S."/>
            <person name="Margos G."/>
            <person name="Rudolf I."/>
        </authorList>
    </citation>
    <scope>NUCLEOTIDE SEQUENCE</scope>
    <source>
        <strain evidence="10">BR149</strain>
    </source>
</reference>